<protein>
    <recommendedName>
        <fullName evidence="2">Helicase superfamily 3 single-stranded DNA/RNA virus domain-containing protein</fullName>
    </recommendedName>
</protein>
<accession>A0AA88XD58</accession>
<sequence length="373" mass="43536">MRGDNLQRHRKTCQARRLSSQRSSSPEQGSEDDIQRRLDQLARGRALVRATSQASNHTHPPTGQQKKAKKKDGKGKNFMLTFQSTCKYELQRYFQNKGGETWIRALAAGNEWGSGFNELGHTHAVIQTKTEMTFKEFRLKWKGPNIGDIQRCQNVKDSVRYVTKEDPRSLCFHFDKDWTSLLVKAYIYAQKSSKLVPTSYPYCSLPPFQQRQFRDMWTQFRAEEQDARQCWANEELELRPWQRQVRRQILQQDDRTVLWIHDEVGGHGKSTLAKYMMGEGAMYATNSSTVNFAYAYKEEKVVIFDFVRDDRDHINYGILECLKNGMMFSAKYESRVKRFTPAKVAVFANFAPDYEKLSADRWLVYNLEDGKLL</sequence>
<name>A0AA88XD58_PINIB</name>
<dbReference type="Proteomes" id="UP001186944">
    <property type="component" value="Unassembled WGS sequence"/>
</dbReference>
<dbReference type="AlphaFoldDB" id="A0AA88XD58"/>
<feature type="compositionally biased region" description="Low complexity" evidence="1">
    <location>
        <begin position="15"/>
        <end position="28"/>
    </location>
</feature>
<dbReference type="InterPro" id="IPR000605">
    <property type="entry name" value="Helicase_SF3_ssDNA/RNA_vir"/>
</dbReference>
<evidence type="ECO:0000313" key="4">
    <source>
        <dbReference type="EMBL" id="KAK3083183.1"/>
    </source>
</evidence>
<reference evidence="4" key="1">
    <citation type="submission" date="2019-08" db="EMBL/GenBank/DDBJ databases">
        <title>The improved chromosome-level genome for the pearl oyster Pinctada fucata martensii using PacBio sequencing and Hi-C.</title>
        <authorList>
            <person name="Zheng Z."/>
        </authorList>
    </citation>
    <scope>NUCLEOTIDE SEQUENCE</scope>
    <source>
        <strain evidence="4">ZZ-2019</strain>
        <tissue evidence="4">Adductor muscle</tissue>
    </source>
</reference>
<evidence type="ECO:0000313" key="5">
    <source>
        <dbReference type="Proteomes" id="UP001186944"/>
    </source>
</evidence>
<evidence type="ECO:0000259" key="2">
    <source>
        <dbReference type="Pfam" id="PF00910"/>
    </source>
</evidence>
<feature type="region of interest" description="Disordered" evidence="1">
    <location>
        <begin position="1"/>
        <end position="74"/>
    </location>
</feature>
<feature type="compositionally biased region" description="Basic and acidic residues" evidence="1">
    <location>
        <begin position="33"/>
        <end position="42"/>
    </location>
</feature>
<proteinExistence type="predicted"/>
<keyword evidence="5" id="KW-1185">Reference proteome</keyword>
<dbReference type="EMBL" id="VSWD01000014">
    <property type="protein sequence ID" value="KAK3083041.1"/>
    <property type="molecule type" value="Genomic_DNA"/>
</dbReference>
<dbReference type="GO" id="GO:0003724">
    <property type="term" value="F:RNA helicase activity"/>
    <property type="evidence" value="ECO:0007669"/>
    <property type="project" value="InterPro"/>
</dbReference>
<gene>
    <name evidence="3" type="ORF">FSP39_012404</name>
    <name evidence="4" type="ORF">FSP39_015974</name>
</gene>
<dbReference type="EMBL" id="VSWD01000014">
    <property type="protein sequence ID" value="KAK3083183.1"/>
    <property type="molecule type" value="Genomic_DNA"/>
</dbReference>
<feature type="compositionally biased region" description="Polar residues" evidence="1">
    <location>
        <begin position="50"/>
        <end position="62"/>
    </location>
</feature>
<dbReference type="Pfam" id="PF00910">
    <property type="entry name" value="RNA_helicase"/>
    <property type="match status" value="1"/>
</dbReference>
<evidence type="ECO:0000313" key="3">
    <source>
        <dbReference type="EMBL" id="KAK3083041.1"/>
    </source>
</evidence>
<dbReference type="GO" id="GO:0003723">
    <property type="term" value="F:RNA binding"/>
    <property type="evidence" value="ECO:0007669"/>
    <property type="project" value="InterPro"/>
</dbReference>
<evidence type="ECO:0000256" key="1">
    <source>
        <dbReference type="SAM" id="MobiDB-lite"/>
    </source>
</evidence>
<comment type="caution">
    <text evidence="4">The sequence shown here is derived from an EMBL/GenBank/DDBJ whole genome shotgun (WGS) entry which is preliminary data.</text>
</comment>
<feature type="domain" description="Helicase superfamily 3 single-stranded DNA/RNA virus" evidence="2">
    <location>
        <begin position="259"/>
        <end position="339"/>
    </location>
</feature>
<organism evidence="4 5">
    <name type="scientific">Pinctada imbricata</name>
    <name type="common">Atlantic pearl-oyster</name>
    <name type="synonym">Pinctada martensii</name>
    <dbReference type="NCBI Taxonomy" id="66713"/>
    <lineage>
        <taxon>Eukaryota</taxon>
        <taxon>Metazoa</taxon>
        <taxon>Spiralia</taxon>
        <taxon>Lophotrochozoa</taxon>
        <taxon>Mollusca</taxon>
        <taxon>Bivalvia</taxon>
        <taxon>Autobranchia</taxon>
        <taxon>Pteriomorphia</taxon>
        <taxon>Pterioida</taxon>
        <taxon>Pterioidea</taxon>
        <taxon>Pteriidae</taxon>
        <taxon>Pinctada</taxon>
    </lineage>
</organism>